<organism evidence="7 8">
    <name type="scientific">Nitratireductor aestuarii</name>
    <dbReference type="NCBI Taxonomy" id="1735103"/>
    <lineage>
        <taxon>Bacteria</taxon>
        <taxon>Pseudomonadati</taxon>
        <taxon>Pseudomonadota</taxon>
        <taxon>Alphaproteobacteria</taxon>
        <taxon>Hyphomicrobiales</taxon>
        <taxon>Phyllobacteriaceae</taxon>
        <taxon>Nitratireductor</taxon>
    </lineage>
</organism>
<comment type="similarity">
    <text evidence="2 6">Belongs to the class-III pyridoxal-phosphate-dependent aminotransferase family.</text>
</comment>
<keyword evidence="8" id="KW-1185">Reference proteome</keyword>
<reference evidence="7" key="2">
    <citation type="submission" date="2020-09" db="EMBL/GenBank/DDBJ databases">
        <authorList>
            <person name="Sun Q."/>
            <person name="Zhou Y."/>
        </authorList>
    </citation>
    <scope>NUCLEOTIDE SEQUENCE</scope>
    <source>
        <strain evidence="7">CGMCC 1.15320</strain>
    </source>
</reference>
<name>A0A916W9I0_9HYPH</name>
<comment type="cofactor">
    <cofactor evidence="1">
        <name>pyridoxal 5'-phosphate</name>
        <dbReference type="ChEBI" id="CHEBI:597326"/>
    </cofactor>
</comment>
<gene>
    <name evidence="7" type="ORF">GCM10011385_36690</name>
</gene>
<protein>
    <submittedName>
        <fullName evidence="7">Aspartate aminotransferase family protein</fullName>
    </submittedName>
</protein>
<dbReference type="InterPro" id="IPR015424">
    <property type="entry name" value="PyrdxlP-dep_Trfase"/>
</dbReference>
<dbReference type="PANTHER" id="PTHR43094:SF1">
    <property type="entry name" value="AMINOTRANSFERASE CLASS-III"/>
    <property type="match status" value="1"/>
</dbReference>
<evidence type="ECO:0000256" key="1">
    <source>
        <dbReference type="ARBA" id="ARBA00001933"/>
    </source>
</evidence>
<keyword evidence="5 6" id="KW-0663">Pyridoxal phosphate</keyword>
<comment type="caution">
    <text evidence="7">The sequence shown here is derived from an EMBL/GenBank/DDBJ whole genome shotgun (WGS) entry which is preliminary data.</text>
</comment>
<proteinExistence type="inferred from homology"/>
<reference evidence="7" key="1">
    <citation type="journal article" date="2014" name="Int. J. Syst. Evol. Microbiol.">
        <title>Complete genome sequence of Corynebacterium casei LMG S-19264T (=DSM 44701T), isolated from a smear-ripened cheese.</title>
        <authorList>
            <consortium name="US DOE Joint Genome Institute (JGI-PGF)"/>
            <person name="Walter F."/>
            <person name="Albersmeier A."/>
            <person name="Kalinowski J."/>
            <person name="Ruckert C."/>
        </authorList>
    </citation>
    <scope>NUCLEOTIDE SEQUENCE</scope>
    <source>
        <strain evidence="7">CGMCC 1.15320</strain>
    </source>
</reference>
<dbReference type="SUPFAM" id="SSF53383">
    <property type="entry name" value="PLP-dependent transferases"/>
    <property type="match status" value="1"/>
</dbReference>
<dbReference type="PROSITE" id="PS00600">
    <property type="entry name" value="AA_TRANSFER_CLASS_3"/>
    <property type="match status" value="1"/>
</dbReference>
<dbReference type="GO" id="GO:0005829">
    <property type="term" value="C:cytosol"/>
    <property type="evidence" value="ECO:0007669"/>
    <property type="project" value="TreeGrafter"/>
</dbReference>
<keyword evidence="4 7" id="KW-0808">Transferase</keyword>
<dbReference type="PANTHER" id="PTHR43094">
    <property type="entry name" value="AMINOTRANSFERASE"/>
    <property type="match status" value="1"/>
</dbReference>
<dbReference type="InterPro" id="IPR049704">
    <property type="entry name" value="Aminotrans_3_PPA_site"/>
</dbReference>
<dbReference type="Pfam" id="PF00202">
    <property type="entry name" value="Aminotran_3"/>
    <property type="match status" value="1"/>
</dbReference>
<dbReference type="InterPro" id="IPR005814">
    <property type="entry name" value="Aminotrans_3"/>
</dbReference>
<keyword evidence="4 7" id="KW-0032">Aminotransferase</keyword>
<accession>A0A916W9I0</accession>
<dbReference type="NCBIfam" id="NF005685">
    <property type="entry name" value="PRK07483.1"/>
    <property type="match status" value="1"/>
</dbReference>
<dbReference type="GO" id="GO:0006526">
    <property type="term" value="P:L-arginine biosynthetic process"/>
    <property type="evidence" value="ECO:0007669"/>
    <property type="project" value="UniProtKB-KW"/>
</dbReference>
<dbReference type="EMBL" id="BMIF01000015">
    <property type="protein sequence ID" value="GGA79170.1"/>
    <property type="molecule type" value="Genomic_DNA"/>
</dbReference>
<dbReference type="Gene3D" id="3.40.640.10">
    <property type="entry name" value="Type I PLP-dependent aspartate aminotransferase-like (Major domain)"/>
    <property type="match status" value="1"/>
</dbReference>
<evidence type="ECO:0000256" key="2">
    <source>
        <dbReference type="ARBA" id="ARBA00008954"/>
    </source>
</evidence>
<dbReference type="AlphaFoldDB" id="A0A916W9I0"/>
<dbReference type="InterPro" id="IPR015422">
    <property type="entry name" value="PyrdxlP-dep_Trfase_small"/>
</dbReference>
<dbReference type="FunFam" id="3.40.640.10:FF:000004">
    <property type="entry name" value="Acetylornithine aminotransferase"/>
    <property type="match status" value="1"/>
</dbReference>
<evidence type="ECO:0000313" key="8">
    <source>
        <dbReference type="Proteomes" id="UP000636264"/>
    </source>
</evidence>
<keyword evidence="3" id="KW-0028">Amino-acid biosynthesis</keyword>
<dbReference type="GO" id="GO:0030170">
    <property type="term" value="F:pyridoxal phosphate binding"/>
    <property type="evidence" value="ECO:0007669"/>
    <property type="project" value="InterPro"/>
</dbReference>
<dbReference type="Gene3D" id="3.90.1150.10">
    <property type="entry name" value="Aspartate Aminotransferase, domain 1"/>
    <property type="match status" value="1"/>
</dbReference>
<keyword evidence="3" id="KW-0055">Arginine biosynthesis</keyword>
<evidence type="ECO:0000256" key="3">
    <source>
        <dbReference type="ARBA" id="ARBA00022571"/>
    </source>
</evidence>
<dbReference type="CDD" id="cd00610">
    <property type="entry name" value="OAT_like"/>
    <property type="match status" value="1"/>
</dbReference>
<evidence type="ECO:0000256" key="5">
    <source>
        <dbReference type="ARBA" id="ARBA00022898"/>
    </source>
</evidence>
<evidence type="ECO:0000256" key="6">
    <source>
        <dbReference type="RuleBase" id="RU003560"/>
    </source>
</evidence>
<evidence type="ECO:0000256" key="4">
    <source>
        <dbReference type="ARBA" id="ARBA00022576"/>
    </source>
</evidence>
<evidence type="ECO:0000313" key="7">
    <source>
        <dbReference type="EMBL" id="GGA79170.1"/>
    </source>
</evidence>
<dbReference type="InterPro" id="IPR015421">
    <property type="entry name" value="PyrdxlP-dep_Trfase_major"/>
</dbReference>
<dbReference type="GO" id="GO:0008483">
    <property type="term" value="F:transaminase activity"/>
    <property type="evidence" value="ECO:0007669"/>
    <property type="project" value="UniProtKB-KW"/>
</dbReference>
<sequence>MSYTHTSFFSSEPAERLAQSLVEKAGEPFSHVFFTSSGSEAVEAAIKFVRQHFVEKGEPERRHVIGRWQSYHGNTLGALSAGGNKLRRGLYSPLLLDMHHIDACYAYRGQVKGESLDAYGIRMADQLEAKILELGSETVASFIVEPVVGATLGAVAAPATYFPRIREICDRYGVLLVFDEVMCGMGRLGSLFAFEHVGVRPDIVCIAKGLASGYQPIAAMLLAEDVVKPVFNGTGSFMHGHTYQAHPVTCAAAEVVLSKISTPEMLTRVRDAGKRLMDGLRVRLGNSPHVGDIRGEGLFLAVEFVADAATKEPFPHTMKLNALIKREAMDRGLLVYAMGGTLDGQTGDHVLLAPPFIVSDEEIDRIVEVFAEASFAALDQVAPQAVAPSISADGEKRGTDHGI</sequence>
<dbReference type="Proteomes" id="UP000636264">
    <property type="component" value="Unassembled WGS sequence"/>
</dbReference>